<evidence type="ECO:0000313" key="5">
    <source>
        <dbReference type="EMBL" id="ACV76523.1"/>
    </source>
</evidence>
<dbReference type="STRING" id="479431.Namu_0089"/>
<dbReference type="PANTHER" id="PTHR44196">
    <property type="entry name" value="DEHYDROGENASE/REDUCTASE SDR FAMILY MEMBER 7B"/>
    <property type="match status" value="1"/>
</dbReference>
<evidence type="ECO:0000313" key="6">
    <source>
        <dbReference type="Proteomes" id="UP000002218"/>
    </source>
</evidence>
<dbReference type="HOGENOM" id="CLU_010194_2_1_11"/>
<dbReference type="InterPro" id="IPR036291">
    <property type="entry name" value="NAD(P)-bd_dom_sf"/>
</dbReference>
<evidence type="ECO:0000256" key="2">
    <source>
        <dbReference type="ARBA" id="ARBA00023002"/>
    </source>
</evidence>
<feature type="domain" description="Ketoreductase" evidence="4">
    <location>
        <begin position="11"/>
        <end position="191"/>
    </location>
</feature>
<evidence type="ECO:0000256" key="1">
    <source>
        <dbReference type="ARBA" id="ARBA00006484"/>
    </source>
</evidence>
<organism evidence="5 6">
    <name type="scientific">Nakamurella multipartita (strain ATCC 700099 / DSM 44233 / CIP 104796 / JCM 9543 / NBRC 105858 / Y-104)</name>
    <name type="common">Microsphaera multipartita</name>
    <dbReference type="NCBI Taxonomy" id="479431"/>
    <lineage>
        <taxon>Bacteria</taxon>
        <taxon>Bacillati</taxon>
        <taxon>Actinomycetota</taxon>
        <taxon>Actinomycetes</taxon>
        <taxon>Nakamurellales</taxon>
        <taxon>Nakamurellaceae</taxon>
        <taxon>Nakamurella</taxon>
    </lineage>
</organism>
<dbReference type="EMBL" id="CP001737">
    <property type="protein sequence ID" value="ACV76523.1"/>
    <property type="molecule type" value="Genomic_DNA"/>
</dbReference>
<dbReference type="PRINTS" id="PR00081">
    <property type="entry name" value="GDHRDH"/>
</dbReference>
<dbReference type="GO" id="GO:0016020">
    <property type="term" value="C:membrane"/>
    <property type="evidence" value="ECO:0007669"/>
    <property type="project" value="TreeGrafter"/>
</dbReference>
<dbReference type="SMART" id="SM00822">
    <property type="entry name" value="PKS_KR"/>
    <property type="match status" value="1"/>
</dbReference>
<protein>
    <submittedName>
        <fullName evidence="5">Short-chain dehydrogenase/reductase SDR</fullName>
    </submittedName>
</protein>
<dbReference type="InParanoid" id="C8XIT6"/>
<dbReference type="PIRSF" id="PIRSF000126">
    <property type="entry name" value="11-beta-HSD1"/>
    <property type="match status" value="1"/>
</dbReference>
<dbReference type="PANTHER" id="PTHR44196:SF2">
    <property type="entry name" value="SHORT-CHAIN DEHYDROGENASE-RELATED"/>
    <property type="match status" value="1"/>
</dbReference>
<dbReference type="Proteomes" id="UP000002218">
    <property type="component" value="Chromosome"/>
</dbReference>
<keyword evidence="6" id="KW-1185">Reference proteome</keyword>
<proteinExistence type="inferred from homology"/>
<dbReference type="AlphaFoldDB" id="C8XIT6"/>
<dbReference type="PRINTS" id="PR00080">
    <property type="entry name" value="SDRFAMILY"/>
</dbReference>
<dbReference type="eggNOG" id="COG0300">
    <property type="taxonomic scope" value="Bacteria"/>
</dbReference>
<evidence type="ECO:0000256" key="3">
    <source>
        <dbReference type="RuleBase" id="RU000363"/>
    </source>
</evidence>
<dbReference type="GO" id="GO:0016491">
    <property type="term" value="F:oxidoreductase activity"/>
    <property type="evidence" value="ECO:0007669"/>
    <property type="project" value="UniProtKB-KW"/>
</dbReference>
<dbReference type="CDD" id="cd05233">
    <property type="entry name" value="SDR_c"/>
    <property type="match status" value="1"/>
</dbReference>
<dbReference type="SUPFAM" id="SSF51735">
    <property type="entry name" value="NAD(P)-binding Rossmann-fold domains"/>
    <property type="match status" value="1"/>
</dbReference>
<reference evidence="6" key="1">
    <citation type="submission" date="2009-09" db="EMBL/GenBank/DDBJ databases">
        <title>The complete genome of Nakamurella multipartita DSM 44233.</title>
        <authorList>
            <consortium name="US DOE Joint Genome Institute (JGI-PGF)"/>
            <person name="Lucas S."/>
            <person name="Copeland A."/>
            <person name="Lapidus A."/>
            <person name="Glavina del Rio T."/>
            <person name="Dalin E."/>
            <person name="Tice H."/>
            <person name="Bruce D."/>
            <person name="Goodwin L."/>
            <person name="Pitluck S."/>
            <person name="Kyrpides N."/>
            <person name="Mavromatis K."/>
            <person name="Ivanova N."/>
            <person name="Ovchinnikova G."/>
            <person name="Sims D."/>
            <person name="Meincke L."/>
            <person name="Brettin T."/>
            <person name="Detter J.C."/>
            <person name="Han C."/>
            <person name="Larimer F."/>
            <person name="Land M."/>
            <person name="Hauser L."/>
            <person name="Markowitz V."/>
            <person name="Cheng J.-F."/>
            <person name="Hugenholtz P."/>
            <person name="Woyke T."/>
            <person name="Wu D."/>
            <person name="Klenk H.-P."/>
            <person name="Eisen J.A."/>
        </authorList>
    </citation>
    <scope>NUCLEOTIDE SEQUENCE [LARGE SCALE GENOMIC DNA]</scope>
    <source>
        <strain evidence="6">ATCC 700099 / DSM 44233 / CIP 104796 / JCM 9543 / NBRC 105858 / Y-104</strain>
    </source>
</reference>
<dbReference type="Gene3D" id="3.40.50.720">
    <property type="entry name" value="NAD(P)-binding Rossmann-like Domain"/>
    <property type="match status" value="1"/>
</dbReference>
<comment type="similarity">
    <text evidence="1 3">Belongs to the short-chain dehydrogenases/reductases (SDR) family.</text>
</comment>
<dbReference type="FunCoup" id="C8XIT6">
    <property type="interactions" value="162"/>
</dbReference>
<sequence length="264" mass="27779">MALDLNNLTGRTALITGASSGIGRQFAHEFARRGCDLVLTARSRGRLTELADELRHTHGVTALVLPHDLGRPGATADLADKLTTHQVTVDILVNNAGFGAHGDLVDTPPERLEAMTALNVDAVVGLTSRLLPGMVERKAGAVINLASTAAFQPVPHMAVYGATKAFVLSFSRALWAETKGSGVAVLALSPGATDTEFFQVADEDAAVGPRRSTAQVVGTALRALAQGRPSVVDGRRNALMAWVSPRSPERLVIGVAERTVRPAR</sequence>
<name>C8XIT6_NAKMY</name>
<accession>C8XIT6</accession>
<dbReference type="Pfam" id="PF00106">
    <property type="entry name" value="adh_short"/>
    <property type="match status" value="1"/>
</dbReference>
<dbReference type="InterPro" id="IPR002347">
    <property type="entry name" value="SDR_fam"/>
</dbReference>
<reference evidence="5 6" key="2">
    <citation type="journal article" date="2010" name="Stand. Genomic Sci.">
        <title>Complete genome sequence of Nakamurella multipartita type strain (Y-104).</title>
        <authorList>
            <person name="Tice H."/>
            <person name="Mayilraj S."/>
            <person name="Sims D."/>
            <person name="Lapidus A."/>
            <person name="Nolan M."/>
            <person name="Lucas S."/>
            <person name="Glavina Del Rio T."/>
            <person name="Copeland A."/>
            <person name="Cheng J.F."/>
            <person name="Meincke L."/>
            <person name="Bruce D."/>
            <person name="Goodwin L."/>
            <person name="Pitluck S."/>
            <person name="Ivanova N."/>
            <person name="Mavromatis K."/>
            <person name="Ovchinnikova G."/>
            <person name="Pati A."/>
            <person name="Chen A."/>
            <person name="Palaniappan K."/>
            <person name="Land M."/>
            <person name="Hauser L."/>
            <person name="Chang Y.J."/>
            <person name="Jeffries C.D."/>
            <person name="Detter J.C."/>
            <person name="Brettin T."/>
            <person name="Rohde M."/>
            <person name="Goker M."/>
            <person name="Bristow J."/>
            <person name="Eisen J.A."/>
            <person name="Markowitz V."/>
            <person name="Hugenholtz P."/>
            <person name="Kyrpides N.C."/>
            <person name="Klenk H.P."/>
            <person name="Chen F."/>
        </authorList>
    </citation>
    <scope>NUCLEOTIDE SEQUENCE [LARGE SCALE GENOMIC DNA]</scope>
    <source>
        <strain evidence="6">ATCC 700099 / DSM 44233 / CIP 104796 / JCM 9543 / NBRC 105858 / Y-104</strain>
    </source>
</reference>
<dbReference type="KEGG" id="nml:Namu_0089"/>
<gene>
    <name evidence="5" type="ordered locus">Namu_0089</name>
</gene>
<dbReference type="InterPro" id="IPR057326">
    <property type="entry name" value="KR_dom"/>
</dbReference>
<evidence type="ECO:0000259" key="4">
    <source>
        <dbReference type="SMART" id="SM00822"/>
    </source>
</evidence>
<keyword evidence="2" id="KW-0560">Oxidoreductase</keyword>
<dbReference type="RefSeq" id="WP_012813998.1">
    <property type="nucleotide sequence ID" value="NC_013235.1"/>
</dbReference>